<reference evidence="3" key="2">
    <citation type="submission" date="2019-02" db="EMBL/GenBank/DDBJ databases">
        <title>FDA dAtabase for Regulatory Grade micrObial Sequences (FDA-ARGOS): Supporting development and validation of Infectious Disease Dx tests.</title>
        <authorList>
            <person name="Duncan R."/>
            <person name="Fisher C."/>
            <person name="Tallon L."/>
            <person name="Sadzewicz L."/>
            <person name="Sengamalay N."/>
            <person name="Ott S."/>
            <person name="Godinez A."/>
            <person name="Nagaraj S."/>
            <person name="Vavikolanu K."/>
            <person name="Vyas G."/>
            <person name="Nadendla S."/>
            <person name="Aluvathingal J."/>
            <person name="Sichtig H."/>
        </authorList>
    </citation>
    <scope>NUCLEOTIDE SEQUENCE [LARGE SCALE GENOMIC DNA]</scope>
    <source>
        <strain evidence="3">FDAARGOS_360</strain>
    </source>
</reference>
<name>A0A504WWF2_LEIDO</name>
<gene>
    <name evidence="2" type="ORF">CGC20_36660</name>
    <name evidence="1" type="ORF">LDHU3_16.1050</name>
</gene>
<evidence type="ECO:0000313" key="3">
    <source>
        <dbReference type="Proteomes" id="UP000318821"/>
    </source>
</evidence>
<evidence type="ECO:0000313" key="1">
    <source>
        <dbReference type="EMBL" id="CAC5428950.1"/>
    </source>
</evidence>
<proteinExistence type="predicted"/>
<evidence type="ECO:0000313" key="2">
    <source>
        <dbReference type="EMBL" id="TPP40981.1"/>
    </source>
</evidence>
<dbReference type="Proteomes" id="UP000318821">
    <property type="component" value="Unassembled WGS sequence"/>
</dbReference>
<reference evidence="2" key="1">
    <citation type="submission" date="2019-02" db="EMBL/GenBank/DDBJ databases">
        <title>FDA dAtabase for Regulatory Grade micrObial Sequences (FDA-ARGOS): Supporting development and validation of Infectious Disease Dx tests.</title>
        <authorList>
            <person name="Duncan R."/>
            <person name="Fisher C."/>
            <person name="Tallon L.J."/>
            <person name="Sadzewicz L."/>
            <person name="Sengamalay N."/>
            <person name="Ott S."/>
            <person name="Godinez A."/>
            <person name="Nagaraj S."/>
            <person name="Nadendla S."/>
            <person name="Sichtig H."/>
        </authorList>
    </citation>
    <scope>NUCLEOTIDE SEQUENCE</scope>
    <source>
        <strain evidence="2">FDAARGOS_360</strain>
    </source>
</reference>
<dbReference type="VEuPathDB" id="TriTrypDB:LDHU3_16.1050"/>
<dbReference type="EMBL" id="RHLD01000028">
    <property type="protein sequence ID" value="TPP40981.1"/>
    <property type="molecule type" value="Genomic_DNA"/>
</dbReference>
<dbReference type="AlphaFoldDB" id="A0A504WWF2"/>
<organism evidence="2 3">
    <name type="scientific">Leishmania donovani</name>
    <dbReference type="NCBI Taxonomy" id="5661"/>
    <lineage>
        <taxon>Eukaryota</taxon>
        <taxon>Discoba</taxon>
        <taxon>Euglenozoa</taxon>
        <taxon>Kinetoplastea</taxon>
        <taxon>Metakinetoplastina</taxon>
        <taxon>Trypanosomatida</taxon>
        <taxon>Trypanosomatidae</taxon>
        <taxon>Leishmaniinae</taxon>
        <taxon>Leishmania</taxon>
    </lineage>
</organism>
<sequence>MSAELKKGYTGCRSYLMSAEDLGKGGRFTHSEILIANDAIIQQRREGVQVPEEYVRSLEGPAHSTFLEAALSRSVEAARARCRETKRMQTGVSAEHSKLARIVRSDPFWPRSYTMQTLVVFSAI</sequence>
<protein>
    <submittedName>
        <fullName evidence="1">Hypothetical_protein_conserved</fullName>
    </submittedName>
</protein>
<reference evidence="1" key="3">
    <citation type="submission" date="2020-06" db="EMBL/GenBank/DDBJ databases">
        <authorList>
            <person name="Camacho E."/>
            <person name="Gonzalez-de la Fuente S."/>
            <person name="Rastrojo A."/>
            <person name="Peiro-Pastor R."/>
            <person name="Solana JC."/>
            <person name="Tabera L."/>
            <person name="Gamarro F."/>
            <person name="Carrasco-Ramiro F."/>
            <person name="Requena JM."/>
            <person name="Aguado B."/>
        </authorList>
    </citation>
    <scope>NUCLEOTIDE SEQUENCE</scope>
</reference>
<dbReference type="EMBL" id="LR812636">
    <property type="protein sequence ID" value="CAC5428950.1"/>
    <property type="molecule type" value="Genomic_DNA"/>
</dbReference>
<accession>A0A504WWF2</accession>
<dbReference type="Proteomes" id="UP000601710">
    <property type="component" value="Chromosome 16"/>
</dbReference>